<dbReference type="EMBL" id="KZ503270">
    <property type="protein sequence ID" value="PKU66387.1"/>
    <property type="molecule type" value="Genomic_DNA"/>
</dbReference>
<feature type="transmembrane region" description="Helical" evidence="14">
    <location>
        <begin position="99"/>
        <end position="119"/>
    </location>
</feature>
<dbReference type="InterPro" id="IPR013083">
    <property type="entry name" value="Znf_RING/FYVE/PHD"/>
</dbReference>
<dbReference type="SMART" id="SM00184">
    <property type="entry name" value="RING"/>
    <property type="match status" value="1"/>
</dbReference>
<evidence type="ECO:0000256" key="3">
    <source>
        <dbReference type="ARBA" id="ARBA00004906"/>
    </source>
</evidence>
<dbReference type="Pfam" id="PF13639">
    <property type="entry name" value="zf-RING_2"/>
    <property type="match status" value="1"/>
</dbReference>
<keyword evidence="5" id="KW-0808">Transferase</keyword>
<evidence type="ECO:0000256" key="12">
    <source>
        <dbReference type="ARBA" id="ARBA00023136"/>
    </source>
</evidence>
<comment type="catalytic activity">
    <reaction evidence="1">
        <text>S-ubiquitinyl-[E2 ubiquitin-conjugating enzyme]-L-cysteine + [acceptor protein]-L-lysine = [E2 ubiquitin-conjugating enzyme]-L-cysteine + N(6)-ubiquitinyl-[acceptor protein]-L-lysine.</text>
        <dbReference type="EC" id="2.3.2.27"/>
    </reaction>
</comment>
<keyword evidence="12 14" id="KW-0472">Membrane</keyword>
<evidence type="ECO:0000256" key="5">
    <source>
        <dbReference type="ARBA" id="ARBA00022679"/>
    </source>
</evidence>
<evidence type="ECO:0000256" key="13">
    <source>
        <dbReference type="PROSITE-ProRule" id="PRU00175"/>
    </source>
</evidence>
<evidence type="ECO:0000256" key="7">
    <source>
        <dbReference type="ARBA" id="ARBA00022723"/>
    </source>
</evidence>
<evidence type="ECO:0000256" key="4">
    <source>
        <dbReference type="ARBA" id="ARBA00012483"/>
    </source>
</evidence>
<dbReference type="PANTHER" id="PTHR46913">
    <property type="entry name" value="RING-H2 FINGER PROTEIN ATL16"/>
    <property type="match status" value="1"/>
</dbReference>
<keyword evidence="8 13" id="KW-0863">Zinc-finger</keyword>
<reference evidence="16 17" key="1">
    <citation type="journal article" date="2016" name="Sci. Rep.">
        <title>The Dendrobium catenatum Lindl. genome sequence provides insights into polysaccharide synthase, floral development and adaptive evolution.</title>
        <authorList>
            <person name="Zhang G.Q."/>
            <person name="Xu Q."/>
            <person name="Bian C."/>
            <person name="Tsai W.C."/>
            <person name="Yeh C.M."/>
            <person name="Liu K.W."/>
            <person name="Yoshida K."/>
            <person name="Zhang L.S."/>
            <person name="Chang S.B."/>
            <person name="Chen F."/>
            <person name="Shi Y."/>
            <person name="Su Y.Y."/>
            <person name="Zhang Y.Q."/>
            <person name="Chen L.J."/>
            <person name="Yin Y."/>
            <person name="Lin M."/>
            <person name="Huang H."/>
            <person name="Deng H."/>
            <person name="Wang Z.W."/>
            <person name="Zhu S.L."/>
            <person name="Zhao X."/>
            <person name="Deng C."/>
            <person name="Niu S.C."/>
            <person name="Huang J."/>
            <person name="Wang M."/>
            <person name="Liu G.H."/>
            <person name="Yang H.J."/>
            <person name="Xiao X.J."/>
            <person name="Hsiao Y.Y."/>
            <person name="Wu W.L."/>
            <person name="Chen Y.Y."/>
            <person name="Mitsuda N."/>
            <person name="Ohme-Takagi M."/>
            <person name="Luo Y.B."/>
            <person name="Van de Peer Y."/>
            <person name="Liu Z.J."/>
        </authorList>
    </citation>
    <scope>NUCLEOTIDE SEQUENCE [LARGE SCALE GENOMIC DNA]</scope>
    <source>
        <tissue evidence="16">The whole plant</tissue>
    </source>
</reference>
<keyword evidence="17" id="KW-1185">Reference proteome</keyword>
<dbReference type="Proteomes" id="UP000233837">
    <property type="component" value="Unassembled WGS sequence"/>
</dbReference>
<evidence type="ECO:0000259" key="15">
    <source>
        <dbReference type="PROSITE" id="PS50089"/>
    </source>
</evidence>
<evidence type="ECO:0000256" key="1">
    <source>
        <dbReference type="ARBA" id="ARBA00000900"/>
    </source>
</evidence>
<dbReference type="EC" id="2.3.2.27" evidence="4"/>
<evidence type="ECO:0000313" key="16">
    <source>
        <dbReference type="EMBL" id="PKU66387.1"/>
    </source>
</evidence>
<keyword evidence="11 14" id="KW-1133">Transmembrane helix</keyword>
<comment type="subcellular location">
    <subcellularLocation>
        <location evidence="2">Membrane</location>
        <topology evidence="2">Single-pass membrane protein</topology>
    </subcellularLocation>
</comment>
<feature type="domain" description="RING-type" evidence="15">
    <location>
        <begin position="159"/>
        <end position="201"/>
    </location>
</feature>
<evidence type="ECO:0000256" key="6">
    <source>
        <dbReference type="ARBA" id="ARBA00022692"/>
    </source>
</evidence>
<dbReference type="GO" id="GO:0016020">
    <property type="term" value="C:membrane"/>
    <property type="evidence" value="ECO:0007669"/>
    <property type="project" value="UniProtKB-SubCell"/>
</dbReference>
<evidence type="ECO:0000256" key="8">
    <source>
        <dbReference type="ARBA" id="ARBA00022771"/>
    </source>
</evidence>
<keyword evidence="9" id="KW-0833">Ubl conjugation pathway</keyword>
<comment type="pathway">
    <text evidence="3">Protein modification; protein ubiquitination.</text>
</comment>
<dbReference type="GO" id="GO:0016567">
    <property type="term" value="P:protein ubiquitination"/>
    <property type="evidence" value="ECO:0007669"/>
    <property type="project" value="UniProtKB-UniPathway"/>
</dbReference>
<dbReference type="SUPFAM" id="SSF57850">
    <property type="entry name" value="RING/U-box"/>
    <property type="match status" value="1"/>
</dbReference>
<dbReference type="PANTHER" id="PTHR46913:SF1">
    <property type="entry name" value="RING-H2 FINGER PROTEIN ATL16"/>
    <property type="match status" value="1"/>
</dbReference>
<dbReference type="InterPro" id="IPR001841">
    <property type="entry name" value="Znf_RING"/>
</dbReference>
<organism evidence="16 17">
    <name type="scientific">Dendrobium catenatum</name>
    <dbReference type="NCBI Taxonomy" id="906689"/>
    <lineage>
        <taxon>Eukaryota</taxon>
        <taxon>Viridiplantae</taxon>
        <taxon>Streptophyta</taxon>
        <taxon>Embryophyta</taxon>
        <taxon>Tracheophyta</taxon>
        <taxon>Spermatophyta</taxon>
        <taxon>Magnoliopsida</taxon>
        <taxon>Liliopsida</taxon>
        <taxon>Asparagales</taxon>
        <taxon>Orchidaceae</taxon>
        <taxon>Epidendroideae</taxon>
        <taxon>Malaxideae</taxon>
        <taxon>Dendrobiinae</taxon>
        <taxon>Dendrobium</taxon>
    </lineage>
</organism>
<dbReference type="GO" id="GO:0061630">
    <property type="term" value="F:ubiquitin protein ligase activity"/>
    <property type="evidence" value="ECO:0007669"/>
    <property type="project" value="UniProtKB-EC"/>
</dbReference>
<dbReference type="Gene3D" id="3.30.40.10">
    <property type="entry name" value="Zinc/RING finger domain, C3HC4 (zinc finger)"/>
    <property type="match status" value="1"/>
</dbReference>
<sequence>MEEGVERLLEVGYSREVRYSDGEGLQLDGRKNLEEEEAKASFHRHFNKERGYLREAMDGRLHSKLLADCVDLCRIWAAAAFNGVSFTSSIYDNLEYKKLINWIIVTIIIILIVIDMGWCDWLRRQLISMCGMLNRGYDINVIQAEPEVEEDEGETMQECTICLSPFDGEEEVHQLPTYGHSFHAMCIVIWLSSHNNCPICRGIVLPTML</sequence>
<dbReference type="GO" id="GO:0008270">
    <property type="term" value="F:zinc ion binding"/>
    <property type="evidence" value="ECO:0007669"/>
    <property type="project" value="UniProtKB-KW"/>
</dbReference>
<dbReference type="AlphaFoldDB" id="A0A2I0VSK7"/>
<protein>
    <recommendedName>
        <fullName evidence="4">RING-type E3 ubiquitin transferase</fullName>
        <ecNumber evidence="4">2.3.2.27</ecNumber>
    </recommendedName>
</protein>
<reference evidence="16 17" key="2">
    <citation type="journal article" date="2017" name="Nature">
        <title>The Apostasia genome and the evolution of orchids.</title>
        <authorList>
            <person name="Zhang G.Q."/>
            <person name="Liu K.W."/>
            <person name="Li Z."/>
            <person name="Lohaus R."/>
            <person name="Hsiao Y.Y."/>
            <person name="Niu S.C."/>
            <person name="Wang J.Y."/>
            <person name="Lin Y.C."/>
            <person name="Xu Q."/>
            <person name="Chen L.J."/>
            <person name="Yoshida K."/>
            <person name="Fujiwara S."/>
            <person name="Wang Z.W."/>
            <person name="Zhang Y.Q."/>
            <person name="Mitsuda N."/>
            <person name="Wang M."/>
            <person name="Liu G.H."/>
            <person name="Pecoraro L."/>
            <person name="Huang H.X."/>
            <person name="Xiao X.J."/>
            <person name="Lin M."/>
            <person name="Wu X.Y."/>
            <person name="Wu W.L."/>
            <person name="Chen Y.Y."/>
            <person name="Chang S.B."/>
            <person name="Sakamoto S."/>
            <person name="Ohme-Takagi M."/>
            <person name="Yagi M."/>
            <person name="Zeng S.J."/>
            <person name="Shen C.Y."/>
            <person name="Yeh C.M."/>
            <person name="Luo Y.B."/>
            <person name="Tsai W.C."/>
            <person name="Van de Peer Y."/>
            <person name="Liu Z.J."/>
        </authorList>
    </citation>
    <scope>NUCLEOTIDE SEQUENCE [LARGE SCALE GENOMIC DNA]</scope>
    <source>
        <tissue evidence="16">The whole plant</tissue>
    </source>
</reference>
<dbReference type="UniPathway" id="UPA00143"/>
<evidence type="ECO:0000256" key="2">
    <source>
        <dbReference type="ARBA" id="ARBA00004167"/>
    </source>
</evidence>
<dbReference type="PROSITE" id="PS50089">
    <property type="entry name" value="ZF_RING_2"/>
    <property type="match status" value="1"/>
</dbReference>
<gene>
    <name evidence="16" type="primary">ATL80</name>
    <name evidence="16" type="ORF">MA16_Dca009629</name>
</gene>
<evidence type="ECO:0000256" key="11">
    <source>
        <dbReference type="ARBA" id="ARBA00022989"/>
    </source>
</evidence>
<evidence type="ECO:0000256" key="14">
    <source>
        <dbReference type="SAM" id="Phobius"/>
    </source>
</evidence>
<keyword evidence="7" id="KW-0479">Metal-binding</keyword>
<keyword evidence="6 14" id="KW-0812">Transmembrane</keyword>
<evidence type="ECO:0000256" key="10">
    <source>
        <dbReference type="ARBA" id="ARBA00022833"/>
    </source>
</evidence>
<name>A0A2I0VSK7_9ASPA</name>
<keyword evidence="10" id="KW-0862">Zinc</keyword>
<dbReference type="InterPro" id="IPR044600">
    <property type="entry name" value="ATL1/ATL16-like"/>
</dbReference>
<proteinExistence type="predicted"/>
<evidence type="ECO:0000313" key="17">
    <source>
        <dbReference type="Proteomes" id="UP000233837"/>
    </source>
</evidence>
<evidence type="ECO:0000256" key="9">
    <source>
        <dbReference type="ARBA" id="ARBA00022786"/>
    </source>
</evidence>
<accession>A0A2I0VSK7</accession>